<organism evidence="1 2">
    <name type="scientific">Mycena albidolilacea</name>
    <dbReference type="NCBI Taxonomy" id="1033008"/>
    <lineage>
        <taxon>Eukaryota</taxon>
        <taxon>Fungi</taxon>
        <taxon>Dikarya</taxon>
        <taxon>Basidiomycota</taxon>
        <taxon>Agaricomycotina</taxon>
        <taxon>Agaricomycetes</taxon>
        <taxon>Agaricomycetidae</taxon>
        <taxon>Agaricales</taxon>
        <taxon>Marasmiineae</taxon>
        <taxon>Mycenaceae</taxon>
        <taxon>Mycena</taxon>
    </lineage>
</organism>
<name>A0AAD6Z4B2_9AGAR</name>
<feature type="non-terminal residue" evidence="1">
    <location>
        <position position="1"/>
    </location>
</feature>
<evidence type="ECO:0000313" key="2">
    <source>
        <dbReference type="Proteomes" id="UP001218218"/>
    </source>
</evidence>
<keyword evidence="2" id="KW-1185">Reference proteome</keyword>
<protein>
    <submittedName>
        <fullName evidence="1">Uncharacterized protein</fullName>
    </submittedName>
</protein>
<dbReference type="AlphaFoldDB" id="A0AAD6Z4B2"/>
<gene>
    <name evidence="1" type="ORF">DFH08DRAFT_622444</name>
</gene>
<sequence>VVSVLRHLDFSNHPTVNDLVAHSDDILSAFFKHPRTSDSTLAWAHGIIKSRYAQLIRDLADKENGWHFSAANTSAAQLQEFRIEDMATKMKTLAPELWDLLGLLLSANRQPDIE</sequence>
<reference evidence="1" key="1">
    <citation type="submission" date="2023-03" db="EMBL/GenBank/DDBJ databases">
        <title>Massive genome expansion in bonnet fungi (Mycena s.s.) driven by repeated elements and novel gene families across ecological guilds.</title>
        <authorList>
            <consortium name="Lawrence Berkeley National Laboratory"/>
            <person name="Harder C.B."/>
            <person name="Miyauchi S."/>
            <person name="Viragh M."/>
            <person name="Kuo A."/>
            <person name="Thoen E."/>
            <person name="Andreopoulos B."/>
            <person name="Lu D."/>
            <person name="Skrede I."/>
            <person name="Drula E."/>
            <person name="Henrissat B."/>
            <person name="Morin E."/>
            <person name="Kohler A."/>
            <person name="Barry K."/>
            <person name="LaButti K."/>
            <person name="Morin E."/>
            <person name="Salamov A."/>
            <person name="Lipzen A."/>
            <person name="Mereny Z."/>
            <person name="Hegedus B."/>
            <person name="Baldrian P."/>
            <person name="Stursova M."/>
            <person name="Weitz H."/>
            <person name="Taylor A."/>
            <person name="Grigoriev I.V."/>
            <person name="Nagy L.G."/>
            <person name="Martin F."/>
            <person name="Kauserud H."/>
        </authorList>
    </citation>
    <scope>NUCLEOTIDE SEQUENCE</scope>
    <source>
        <strain evidence="1">CBHHK002</strain>
    </source>
</reference>
<feature type="non-terminal residue" evidence="1">
    <location>
        <position position="114"/>
    </location>
</feature>
<comment type="caution">
    <text evidence="1">The sequence shown here is derived from an EMBL/GenBank/DDBJ whole genome shotgun (WGS) entry which is preliminary data.</text>
</comment>
<proteinExistence type="predicted"/>
<evidence type="ECO:0000313" key="1">
    <source>
        <dbReference type="EMBL" id="KAJ7306711.1"/>
    </source>
</evidence>
<dbReference type="EMBL" id="JARIHO010000092">
    <property type="protein sequence ID" value="KAJ7306711.1"/>
    <property type="molecule type" value="Genomic_DNA"/>
</dbReference>
<accession>A0AAD6Z4B2</accession>
<dbReference type="Proteomes" id="UP001218218">
    <property type="component" value="Unassembled WGS sequence"/>
</dbReference>